<dbReference type="EMBL" id="VIKT02000008">
    <property type="protein sequence ID" value="NHF62830.1"/>
    <property type="molecule type" value="Genomic_DNA"/>
</dbReference>
<feature type="transmembrane region" description="Helical" evidence="2">
    <location>
        <begin position="34"/>
        <end position="51"/>
    </location>
</feature>
<keyword evidence="2" id="KW-0472">Membrane</keyword>
<dbReference type="OrthoDB" id="9812729at2"/>
<evidence type="ECO:0000256" key="2">
    <source>
        <dbReference type="SAM" id="Phobius"/>
    </source>
</evidence>
<protein>
    <submittedName>
        <fullName evidence="4">DUF58 domain-containing protein</fullName>
    </submittedName>
</protein>
<accession>A0A9E5JLL7</accession>
<dbReference type="AlphaFoldDB" id="A0A9E5JLL7"/>
<evidence type="ECO:0000259" key="3">
    <source>
        <dbReference type="Pfam" id="PF01882"/>
    </source>
</evidence>
<dbReference type="PANTHER" id="PTHR34351:SF1">
    <property type="entry name" value="SLR1927 PROTEIN"/>
    <property type="match status" value="1"/>
</dbReference>
<keyword evidence="5" id="KW-1185">Reference proteome</keyword>
<proteinExistence type="predicted"/>
<keyword evidence="2" id="KW-0812">Transmembrane</keyword>
<feature type="compositionally biased region" description="Basic and acidic residues" evidence="1">
    <location>
        <begin position="181"/>
        <end position="193"/>
    </location>
</feature>
<reference evidence="4 5" key="1">
    <citation type="submission" date="2019-06" db="EMBL/GenBank/DDBJ databases">
        <authorList>
            <person name="De-Chao Zhang Q."/>
        </authorList>
    </citation>
    <scope>NUCLEOTIDE SEQUENCE [LARGE SCALE GENOMIC DNA]</scope>
    <source>
        <strain evidence="4 5">KN1116</strain>
    </source>
</reference>
<feature type="domain" description="DUF58" evidence="3">
    <location>
        <begin position="192"/>
        <end position="294"/>
    </location>
</feature>
<name>A0A9E5JLL7_9MICO</name>
<keyword evidence="2" id="KW-1133">Transmembrane helix</keyword>
<feature type="region of interest" description="Disordered" evidence="1">
    <location>
        <begin position="166"/>
        <end position="193"/>
    </location>
</feature>
<dbReference type="Proteomes" id="UP000818266">
    <property type="component" value="Unassembled WGS sequence"/>
</dbReference>
<dbReference type="PANTHER" id="PTHR34351">
    <property type="entry name" value="SLR1927 PROTEIN-RELATED"/>
    <property type="match status" value="1"/>
</dbReference>
<dbReference type="Pfam" id="PF01882">
    <property type="entry name" value="DUF58"/>
    <property type="match status" value="1"/>
</dbReference>
<sequence length="426" mass="45568">MPRLTARGGIFLVVGVGLLVLAYAVERPELLPVGALAVAAPLLGLLVVASTRPSVQVSRRFEPPVAVQDEVVRVTTTVAGRARAAEWIERVPMGPGFAGPGRLADVRLTRPAEFGYRYWPERRGLVEVGPLLIEDHDPFALAVRVTDTKTVTTQLVLPAVVRLPTGPVPAPASDTGARSARSRERSDDDVVTREYRQGDALRRVHWRVTARQGELMVRQDELQAGPRSRLLVDTQRSGYPDATGRREASSALFEWAVRFAASVAVHLDERGYAVDLVTPTALPDDAPHADGPAGVALGELALLELGRDDPHREAPAGAGALPVVAIASRPDAATVRWMLAHRTASASAPALAVLVDDDPSLLLPSAVRVPTSVAGQDGNREVETAEETFARAGWTVVRVPTSATPVEAWFALAGDRVVPEVEVRRA</sequence>
<evidence type="ECO:0000313" key="5">
    <source>
        <dbReference type="Proteomes" id="UP000818266"/>
    </source>
</evidence>
<dbReference type="InterPro" id="IPR002881">
    <property type="entry name" value="DUF58"/>
</dbReference>
<organism evidence="4 5">
    <name type="scientific">Microcella pacifica</name>
    <dbReference type="NCBI Taxonomy" id="2591847"/>
    <lineage>
        <taxon>Bacteria</taxon>
        <taxon>Bacillati</taxon>
        <taxon>Actinomycetota</taxon>
        <taxon>Actinomycetes</taxon>
        <taxon>Micrococcales</taxon>
        <taxon>Microbacteriaceae</taxon>
        <taxon>Microcella</taxon>
    </lineage>
</organism>
<gene>
    <name evidence="4" type="ORF">FK219_006215</name>
</gene>
<reference evidence="4 5" key="2">
    <citation type="submission" date="2020-03" db="EMBL/GenBank/DDBJ databases">
        <title>Chryseoglobus sp. isolated from a deep-sea seamount.</title>
        <authorList>
            <person name="Zhang D.-C."/>
        </authorList>
    </citation>
    <scope>NUCLEOTIDE SEQUENCE [LARGE SCALE GENOMIC DNA]</scope>
    <source>
        <strain evidence="4 5">KN1116</strain>
    </source>
</reference>
<dbReference type="RefSeq" id="WP_152582395.1">
    <property type="nucleotide sequence ID" value="NZ_VIKT02000008.1"/>
</dbReference>
<comment type="caution">
    <text evidence="4">The sequence shown here is derived from an EMBL/GenBank/DDBJ whole genome shotgun (WGS) entry which is preliminary data.</text>
</comment>
<evidence type="ECO:0000313" key="4">
    <source>
        <dbReference type="EMBL" id="NHF62830.1"/>
    </source>
</evidence>
<evidence type="ECO:0000256" key="1">
    <source>
        <dbReference type="SAM" id="MobiDB-lite"/>
    </source>
</evidence>